<dbReference type="InterPro" id="IPR002068">
    <property type="entry name" value="A-crystallin/Hsp20_dom"/>
</dbReference>
<dbReference type="SUPFAM" id="SSF49764">
    <property type="entry name" value="HSP20-like chaperones"/>
    <property type="match status" value="3"/>
</dbReference>
<dbReference type="Proteomes" id="UP001314263">
    <property type="component" value="Unassembled WGS sequence"/>
</dbReference>
<name>A0AAV1ID19_9CHLO</name>
<dbReference type="PANTHER" id="PTHR11527">
    <property type="entry name" value="HEAT-SHOCK PROTEIN 20 FAMILY MEMBER"/>
    <property type="match status" value="1"/>
</dbReference>
<evidence type="ECO:0000313" key="6">
    <source>
        <dbReference type="EMBL" id="CAK0784706.1"/>
    </source>
</evidence>
<sequence>MLQLCRADRRSRSARPEHSSGIWKGPEPSRGFLEACRPYIRGVLGCRCQQKRSTLRASTMQVSLPTANAKPNMLRNLSKLSRSRLVDALPTRNLTTSVRAAQQEAGSAAARRSGDVPVRQSGGRPRQTAVTRPYNRTGSMSPFSLTSGLAPVLPTRFDSLFRDLERELDTLLGGGALTTPTDTDLPVDPRTLLGSVDIRETDKDYQFIVDVPGLTKEDVKVRVSGDNILTIEGERKETQEEDENGFRRRERFVGKWERRFQLPENVNTQQIQAKVEHGVLWVTVPKDDPGNIQAKVEDGVLKVIVPKTEKHKQQGTEVNVDPEHIQAKVENGVLKVIVPKTEKTDQDGCQINVS</sequence>
<gene>
    <name evidence="6" type="ORF">CVIRNUC_007910</name>
</gene>
<feature type="region of interest" description="Disordered" evidence="4">
    <location>
        <begin position="100"/>
        <end position="148"/>
    </location>
</feature>
<accession>A0AAV1ID19</accession>
<evidence type="ECO:0000256" key="4">
    <source>
        <dbReference type="SAM" id="MobiDB-lite"/>
    </source>
</evidence>
<dbReference type="PROSITE" id="PS01031">
    <property type="entry name" value="SHSP"/>
    <property type="match status" value="1"/>
</dbReference>
<organism evidence="6 7">
    <name type="scientific">Coccomyxa viridis</name>
    <dbReference type="NCBI Taxonomy" id="1274662"/>
    <lineage>
        <taxon>Eukaryota</taxon>
        <taxon>Viridiplantae</taxon>
        <taxon>Chlorophyta</taxon>
        <taxon>core chlorophytes</taxon>
        <taxon>Trebouxiophyceae</taxon>
        <taxon>Trebouxiophyceae incertae sedis</taxon>
        <taxon>Coccomyxaceae</taxon>
        <taxon>Coccomyxa</taxon>
    </lineage>
</organism>
<proteinExistence type="inferred from homology"/>
<comment type="similarity">
    <text evidence="2 3">Belongs to the small heat shock protein (HSP20) family.</text>
</comment>
<feature type="compositionally biased region" description="Basic and acidic residues" evidence="4">
    <location>
        <begin position="1"/>
        <end position="18"/>
    </location>
</feature>
<evidence type="ECO:0000259" key="5">
    <source>
        <dbReference type="PROSITE" id="PS01031"/>
    </source>
</evidence>
<dbReference type="Gene3D" id="2.60.40.790">
    <property type="match status" value="2"/>
</dbReference>
<feature type="region of interest" description="Disordered" evidence="4">
    <location>
        <begin position="1"/>
        <end position="27"/>
    </location>
</feature>
<evidence type="ECO:0000256" key="3">
    <source>
        <dbReference type="RuleBase" id="RU003616"/>
    </source>
</evidence>
<feature type="compositionally biased region" description="Low complexity" evidence="4">
    <location>
        <begin position="100"/>
        <end position="111"/>
    </location>
</feature>
<dbReference type="Pfam" id="PF00011">
    <property type="entry name" value="HSP20"/>
    <property type="match status" value="2"/>
</dbReference>
<dbReference type="CDD" id="cd06464">
    <property type="entry name" value="ACD_sHsps-like"/>
    <property type="match status" value="1"/>
</dbReference>
<dbReference type="InterPro" id="IPR031107">
    <property type="entry name" value="Small_HSP"/>
</dbReference>
<keyword evidence="1" id="KW-0346">Stress response</keyword>
<reference evidence="6 7" key="1">
    <citation type="submission" date="2023-10" db="EMBL/GenBank/DDBJ databases">
        <authorList>
            <person name="Maclean D."/>
            <person name="Macfadyen A."/>
        </authorList>
    </citation>
    <scope>NUCLEOTIDE SEQUENCE [LARGE SCALE GENOMIC DNA]</scope>
</reference>
<dbReference type="InterPro" id="IPR008978">
    <property type="entry name" value="HSP20-like_chaperone"/>
</dbReference>
<evidence type="ECO:0000256" key="2">
    <source>
        <dbReference type="PROSITE-ProRule" id="PRU00285"/>
    </source>
</evidence>
<protein>
    <recommendedName>
        <fullName evidence="5">SHSP domain-containing protein</fullName>
    </recommendedName>
</protein>
<feature type="compositionally biased region" description="Polar residues" evidence="4">
    <location>
        <begin position="128"/>
        <end position="147"/>
    </location>
</feature>
<dbReference type="EMBL" id="CAUYUE010000011">
    <property type="protein sequence ID" value="CAK0784706.1"/>
    <property type="molecule type" value="Genomic_DNA"/>
</dbReference>
<comment type="caution">
    <text evidence="6">The sequence shown here is derived from an EMBL/GenBank/DDBJ whole genome shotgun (WGS) entry which is preliminary data.</text>
</comment>
<dbReference type="AlphaFoldDB" id="A0AAV1ID19"/>
<keyword evidence="7" id="KW-1185">Reference proteome</keyword>
<feature type="domain" description="SHSP" evidence="5">
    <location>
        <begin position="187"/>
        <end position="304"/>
    </location>
</feature>
<evidence type="ECO:0000256" key="1">
    <source>
        <dbReference type="ARBA" id="ARBA00023016"/>
    </source>
</evidence>
<evidence type="ECO:0000313" key="7">
    <source>
        <dbReference type="Proteomes" id="UP001314263"/>
    </source>
</evidence>